<dbReference type="SUPFAM" id="SSF159659">
    <property type="entry name" value="Cgl1923-like"/>
    <property type="match status" value="1"/>
</dbReference>
<evidence type="ECO:0000256" key="1">
    <source>
        <dbReference type="SAM" id="Phobius"/>
    </source>
</evidence>
<feature type="transmembrane region" description="Helical" evidence="1">
    <location>
        <begin position="16"/>
        <end position="37"/>
    </location>
</feature>
<gene>
    <name evidence="2" type="ORF">IPJ89_05545</name>
</gene>
<dbReference type="Gene3D" id="3.40.50.10900">
    <property type="entry name" value="PAC-like subunit"/>
    <property type="match status" value="1"/>
</dbReference>
<reference evidence="2" key="1">
    <citation type="submission" date="2020-11" db="EMBL/GenBank/DDBJ databases">
        <title>Connecting structure to function with the recovery of over 1000 high-quality activated sludge metagenome-assembled genomes encoding full-length rRNA genes using long-read sequencing.</title>
        <authorList>
            <person name="Singleton C.M."/>
            <person name="Petriglieri F."/>
            <person name="Kristensen J.M."/>
            <person name="Kirkegaard R.H."/>
            <person name="Michaelsen T.Y."/>
            <person name="Andersen M.H."/>
            <person name="Karst S.M."/>
            <person name="Dueholm M.S."/>
            <person name="Nielsen P.H."/>
            <person name="Albertsen M."/>
        </authorList>
    </citation>
    <scope>NUCLEOTIDE SEQUENCE</scope>
    <source>
        <strain evidence="2">Fred_18-Q3-R57-64_BAT3C.431</strain>
    </source>
</reference>
<keyword evidence="1" id="KW-1133">Transmembrane helix</keyword>
<proteinExistence type="predicted"/>
<dbReference type="Pfam" id="PF09754">
    <property type="entry name" value="PAC2"/>
    <property type="match status" value="1"/>
</dbReference>
<evidence type="ECO:0000313" key="2">
    <source>
        <dbReference type="EMBL" id="QQR92580.1"/>
    </source>
</evidence>
<name>A0A7T9DJU8_9ARCH</name>
<dbReference type="AlphaFoldDB" id="A0A7T9DJU8"/>
<sequence length="257" mass="28282">MVTQVWIHKKPSQKPGVIFVGLPGIGLVGKIVVDYFVKELKPTKIAEITCDAFPAAVLTKNGLVDLFKDEIHHFTHAGKDYYILSGPVQPNWDQSSGSTEAQYDFARTLITAFKELKIGEIYTLAGLHTDQRMTHKPQVVISATDNKTLADWKKLGAKADQPEGMVWGVAGMLLGIGKTQGIPGACLMGETSGKLVYGDPGASKAVIDLLIKRFHFKIKMEKMDSEAKQIETAFKKLADTVHNEEAKEKKGDLPYVR</sequence>
<keyword evidence="1" id="KW-0812">Transmembrane</keyword>
<protein>
    <submittedName>
        <fullName evidence="2">PAC2 family protein</fullName>
    </submittedName>
</protein>
<dbReference type="InterPro" id="IPR038389">
    <property type="entry name" value="PSMG2_sf"/>
</dbReference>
<organism evidence="2">
    <name type="scientific">Candidatus Iainarchaeum sp</name>
    <dbReference type="NCBI Taxonomy" id="3101447"/>
    <lineage>
        <taxon>Archaea</taxon>
        <taxon>Candidatus Iainarchaeota</taxon>
        <taxon>Candidatus Iainarchaeia</taxon>
        <taxon>Candidatus Iainarchaeales</taxon>
        <taxon>Candidatus Iainarchaeaceae</taxon>
        <taxon>Candidatus Iainarchaeum</taxon>
    </lineage>
</organism>
<dbReference type="EMBL" id="CP064981">
    <property type="protein sequence ID" value="QQR92580.1"/>
    <property type="molecule type" value="Genomic_DNA"/>
</dbReference>
<dbReference type="PANTHER" id="PTHR35610">
    <property type="entry name" value="3-ISOPROPYLMALATE DEHYDRATASE-RELATED"/>
    <property type="match status" value="1"/>
</dbReference>
<keyword evidence="1" id="KW-0472">Membrane</keyword>
<accession>A0A7T9DJU8</accession>
<dbReference type="PANTHER" id="PTHR35610:SF7">
    <property type="entry name" value="3-ISOPROPYLMALATE DEHYDRATASE"/>
    <property type="match status" value="1"/>
</dbReference>
<dbReference type="Proteomes" id="UP000596004">
    <property type="component" value="Chromosome"/>
</dbReference>
<dbReference type="InterPro" id="IPR019151">
    <property type="entry name" value="Proteasome_assmbl_chaperone_2"/>
</dbReference>